<dbReference type="Pfam" id="PF00881">
    <property type="entry name" value="Nitroreductase"/>
    <property type="match status" value="1"/>
</dbReference>
<sequence>MSKSVDTDLPILQSIRDRWSPRAFDQKPIPEMELQAMLEALRWSSSCFNEQPWQLLITHRGDVRHQVLLDCVSEGNRIWAQQAPVLMLAVARLLFARNGKVNRHAAYDLGQAIAQFAIQATSRQIYLHQMGGFSVEAAKEAFGLSQNQEPHTVIAVGYLGDPDKLTETQREKEIGLRLRRPLDEMLL</sequence>
<accession>A0A2D6YIU1</accession>
<dbReference type="GO" id="GO:0016491">
    <property type="term" value="F:oxidoreductase activity"/>
    <property type="evidence" value="ECO:0007669"/>
    <property type="project" value="UniProtKB-KW"/>
</dbReference>
<name>A0A2D6YIU1_9DELT</name>
<dbReference type="CDD" id="cd02138">
    <property type="entry name" value="TdsD-like"/>
    <property type="match status" value="1"/>
</dbReference>
<keyword evidence="2" id="KW-0560">Oxidoreductase</keyword>
<dbReference type="PANTHER" id="PTHR43673">
    <property type="entry name" value="NAD(P)H NITROREDUCTASE YDGI-RELATED"/>
    <property type="match status" value="1"/>
</dbReference>
<dbReference type="SUPFAM" id="SSF55469">
    <property type="entry name" value="FMN-dependent nitroreductase-like"/>
    <property type="match status" value="1"/>
</dbReference>
<dbReference type="PANTHER" id="PTHR43673:SF10">
    <property type="entry name" value="NADH DEHYDROGENASE_NAD(P)H NITROREDUCTASE XCC3605-RELATED"/>
    <property type="match status" value="1"/>
</dbReference>
<evidence type="ECO:0000313" key="4">
    <source>
        <dbReference type="EMBL" id="MAH63090.1"/>
    </source>
</evidence>
<dbReference type="InterPro" id="IPR029479">
    <property type="entry name" value="Nitroreductase"/>
</dbReference>
<dbReference type="EMBL" id="NZEX01000076">
    <property type="protein sequence ID" value="MAH63090.1"/>
    <property type="molecule type" value="Genomic_DNA"/>
</dbReference>
<evidence type="ECO:0000313" key="5">
    <source>
        <dbReference type="Proteomes" id="UP000226525"/>
    </source>
</evidence>
<comment type="similarity">
    <text evidence="1">Belongs to the nitroreductase family.</text>
</comment>
<protein>
    <submittedName>
        <fullName evidence="4">Nitroreductase</fullName>
    </submittedName>
</protein>
<comment type="caution">
    <text evidence="4">The sequence shown here is derived from an EMBL/GenBank/DDBJ whole genome shotgun (WGS) entry which is preliminary data.</text>
</comment>
<dbReference type="InterPro" id="IPR000415">
    <property type="entry name" value="Nitroreductase-like"/>
</dbReference>
<reference evidence="5" key="1">
    <citation type="submission" date="2017-09" db="EMBL/GenBank/DDBJ databases">
        <title>The Reconstruction of 2,631 Draft Metagenome-Assembled Genomes from the Global Oceans.</title>
        <authorList>
            <person name="Tully B.J."/>
            <person name="Graham E.D."/>
            <person name="Heidelberg J.F."/>
        </authorList>
    </citation>
    <scope>NUCLEOTIDE SEQUENCE [LARGE SCALE GENOMIC DNA]</scope>
</reference>
<dbReference type="Gene3D" id="3.40.109.10">
    <property type="entry name" value="NADH Oxidase"/>
    <property type="match status" value="1"/>
</dbReference>
<gene>
    <name evidence="4" type="ORF">CMN54_06530</name>
</gene>
<evidence type="ECO:0000259" key="3">
    <source>
        <dbReference type="Pfam" id="PF00881"/>
    </source>
</evidence>
<feature type="domain" description="Nitroreductase" evidence="3">
    <location>
        <begin position="15"/>
        <end position="158"/>
    </location>
</feature>
<evidence type="ECO:0000256" key="1">
    <source>
        <dbReference type="ARBA" id="ARBA00007118"/>
    </source>
</evidence>
<evidence type="ECO:0000256" key="2">
    <source>
        <dbReference type="ARBA" id="ARBA00023002"/>
    </source>
</evidence>
<proteinExistence type="inferred from homology"/>
<dbReference type="AlphaFoldDB" id="A0A2D6YIU1"/>
<dbReference type="Proteomes" id="UP000226525">
    <property type="component" value="Unassembled WGS sequence"/>
</dbReference>
<organism evidence="4 5">
    <name type="scientific">SAR324 cluster bacterium</name>
    <dbReference type="NCBI Taxonomy" id="2024889"/>
    <lineage>
        <taxon>Bacteria</taxon>
        <taxon>Deltaproteobacteria</taxon>
        <taxon>SAR324 cluster</taxon>
    </lineage>
</organism>